<evidence type="ECO:0000313" key="11">
    <source>
        <dbReference type="EMBL" id="MFC7403906.1"/>
    </source>
</evidence>
<keyword evidence="8" id="KW-0521">NADP</keyword>
<evidence type="ECO:0000259" key="10">
    <source>
        <dbReference type="Pfam" id="PF07992"/>
    </source>
</evidence>
<dbReference type="Pfam" id="PF07992">
    <property type="entry name" value="Pyr_redox_2"/>
    <property type="match status" value="1"/>
</dbReference>
<comment type="subunit">
    <text evidence="7">Homodimer.</text>
</comment>
<evidence type="ECO:0000256" key="8">
    <source>
        <dbReference type="RuleBase" id="RU003881"/>
    </source>
</evidence>
<feature type="domain" description="FAD/NAD(P)-binding" evidence="10">
    <location>
        <begin position="12"/>
        <end position="301"/>
    </location>
</feature>
<dbReference type="PRINTS" id="PR00469">
    <property type="entry name" value="PNDRDTASEII"/>
</dbReference>
<dbReference type="Gene3D" id="3.50.50.60">
    <property type="entry name" value="FAD/NAD(P)-binding domain"/>
    <property type="match status" value="2"/>
</dbReference>
<reference evidence="12" key="1">
    <citation type="journal article" date="2019" name="Int. J. Syst. Evol. Microbiol.">
        <title>The Global Catalogue of Microorganisms (GCM) 10K type strain sequencing project: providing services to taxonomists for standard genome sequencing and annotation.</title>
        <authorList>
            <consortium name="The Broad Institute Genomics Platform"/>
            <consortium name="The Broad Institute Genome Sequencing Center for Infectious Disease"/>
            <person name="Wu L."/>
            <person name="Ma J."/>
        </authorList>
    </citation>
    <scope>NUCLEOTIDE SEQUENCE [LARGE SCALE GENOMIC DNA]</scope>
    <source>
        <strain evidence="12">JCM 1490</strain>
    </source>
</reference>
<dbReference type="InterPro" id="IPR050097">
    <property type="entry name" value="Ferredoxin-NADP_redctase_2"/>
</dbReference>
<dbReference type="EC" id="1.8.1.9" evidence="7"/>
<evidence type="ECO:0000256" key="2">
    <source>
        <dbReference type="ARBA" id="ARBA00022827"/>
    </source>
</evidence>
<dbReference type="PROSITE" id="PS00573">
    <property type="entry name" value="PYRIDINE_REDOX_2"/>
    <property type="match status" value="1"/>
</dbReference>
<dbReference type="PRINTS" id="PR00368">
    <property type="entry name" value="FADPNR"/>
</dbReference>
<evidence type="ECO:0000256" key="7">
    <source>
        <dbReference type="RuleBase" id="RU003880"/>
    </source>
</evidence>
<comment type="catalytic activity">
    <reaction evidence="6 7">
        <text>[thioredoxin]-dithiol + NADP(+) = [thioredoxin]-disulfide + NADPH + H(+)</text>
        <dbReference type="Rhea" id="RHEA:20345"/>
        <dbReference type="Rhea" id="RHEA-COMP:10698"/>
        <dbReference type="Rhea" id="RHEA-COMP:10700"/>
        <dbReference type="ChEBI" id="CHEBI:15378"/>
        <dbReference type="ChEBI" id="CHEBI:29950"/>
        <dbReference type="ChEBI" id="CHEBI:50058"/>
        <dbReference type="ChEBI" id="CHEBI:57783"/>
        <dbReference type="ChEBI" id="CHEBI:58349"/>
        <dbReference type="EC" id="1.8.1.9"/>
    </reaction>
</comment>
<keyword evidence="5 7" id="KW-0676">Redox-active center</keyword>
<feature type="region of interest" description="Disordered" evidence="9">
    <location>
        <begin position="318"/>
        <end position="338"/>
    </location>
</feature>
<name>A0ABW2Q421_9MICO</name>
<dbReference type="PANTHER" id="PTHR48105">
    <property type="entry name" value="THIOREDOXIN REDUCTASE 1-RELATED-RELATED"/>
    <property type="match status" value="1"/>
</dbReference>
<dbReference type="EMBL" id="JBHTCQ010000001">
    <property type="protein sequence ID" value="MFC7403906.1"/>
    <property type="molecule type" value="Genomic_DNA"/>
</dbReference>
<evidence type="ECO:0000256" key="4">
    <source>
        <dbReference type="ARBA" id="ARBA00023157"/>
    </source>
</evidence>
<comment type="caution">
    <text evidence="11">The sequence shown here is derived from an EMBL/GenBank/DDBJ whole genome shotgun (WGS) entry which is preliminary data.</text>
</comment>
<evidence type="ECO:0000256" key="6">
    <source>
        <dbReference type="ARBA" id="ARBA00048132"/>
    </source>
</evidence>
<evidence type="ECO:0000256" key="3">
    <source>
        <dbReference type="ARBA" id="ARBA00023002"/>
    </source>
</evidence>
<sequence length="338" mass="36083">MAEEQTAPEVRDVVIIGSGPAGYTAGVYAARANLRPVIFAGSITAGGALMNTTDVENFPGFPDGIMGPELMEKMQAQAERFGAEVRYEDVVSVELSGEIKTVTTDDDETVAARAVILANGSAYRELGLPEEKTLNGKGISWCATCDGFFFREQHVLVVGGGDSAMEEALFLTRFAEKVTVVHRRDELRASKIMAERALAHEKISFEWNSEVVAIHGEERVSGATLRDTVTGEERPIEATGVFVAIGHDPRTEILAGQVDLDPEGYIVVKHPTTETNLPGVFACGDAVDHIYRQAITAAGTGCSAALDAERYLADLDEAGTPAPDAAQTTPEQEAKALV</sequence>
<keyword evidence="3 7" id="KW-0560">Oxidoreductase</keyword>
<accession>A0ABW2Q421</accession>
<keyword evidence="4" id="KW-1015">Disulfide bond</keyword>
<comment type="cofactor">
    <cofactor evidence="8">
        <name>FAD</name>
        <dbReference type="ChEBI" id="CHEBI:57692"/>
    </cofactor>
    <text evidence="8">Binds 1 FAD per subunit.</text>
</comment>
<dbReference type="NCBIfam" id="TIGR01292">
    <property type="entry name" value="TRX_reduct"/>
    <property type="match status" value="1"/>
</dbReference>
<dbReference type="InterPro" id="IPR036188">
    <property type="entry name" value="FAD/NAD-bd_sf"/>
</dbReference>
<dbReference type="SUPFAM" id="SSF51905">
    <property type="entry name" value="FAD/NAD(P)-binding domain"/>
    <property type="match status" value="1"/>
</dbReference>
<keyword evidence="12" id="KW-1185">Reference proteome</keyword>
<keyword evidence="1 7" id="KW-0285">Flavoprotein</keyword>
<dbReference type="Proteomes" id="UP001596455">
    <property type="component" value="Unassembled WGS sequence"/>
</dbReference>
<evidence type="ECO:0000313" key="12">
    <source>
        <dbReference type="Proteomes" id="UP001596455"/>
    </source>
</evidence>
<dbReference type="InterPro" id="IPR008255">
    <property type="entry name" value="Pyr_nucl-diS_OxRdtase_2_AS"/>
</dbReference>
<dbReference type="GO" id="GO:0004791">
    <property type="term" value="F:thioredoxin-disulfide reductase (NADPH) activity"/>
    <property type="evidence" value="ECO:0007669"/>
    <property type="project" value="UniProtKB-EC"/>
</dbReference>
<protein>
    <recommendedName>
        <fullName evidence="7">Thioredoxin reductase</fullName>
        <ecNumber evidence="7">1.8.1.9</ecNumber>
    </recommendedName>
</protein>
<evidence type="ECO:0000256" key="5">
    <source>
        <dbReference type="ARBA" id="ARBA00023284"/>
    </source>
</evidence>
<gene>
    <name evidence="11" type="primary">trxB</name>
    <name evidence="11" type="ORF">ACFQQL_02190</name>
</gene>
<keyword evidence="2 7" id="KW-0274">FAD</keyword>
<dbReference type="InterPro" id="IPR023753">
    <property type="entry name" value="FAD/NAD-binding_dom"/>
</dbReference>
<evidence type="ECO:0000256" key="9">
    <source>
        <dbReference type="SAM" id="MobiDB-lite"/>
    </source>
</evidence>
<organism evidence="11 12">
    <name type="scientific">Georgenia alba</name>
    <dbReference type="NCBI Taxonomy" id="2233858"/>
    <lineage>
        <taxon>Bacteria</taxon>
        <taxon>Bacillati</taxon>
        <taxon>Actinomycetota</taxon>
        <taxon>Actinomycetes</taxon>
        <taxon>Micrococcales</taxon>
        <taxon>Bogoriellaceae</taxon>
        <taxon>Georgenia</taxon>
    </lineage>
</organism>
<dbReference type="RefSeq" id="WP_382390804.1">
    <property type="nucleotide sequence ID" value="NZ_JBHTCQ010000001.1"/>
</dbReference>
<proteinExistence type="inferred from homology"/>
<dbReference type="InterPro" id="IPR005982">
    <property type="entry name" value="Thioredox_Rdtase"/>
</dbReference>
<comment type="similarity">
    <text evidence="7">Belongs to the class-II pyridine nucleotide-disulfide oxidoreductase family.</text>
</comment>
<evidence type="ECO:0000256" key="1">
    <source>
        <dbReference type="ARBA" id="ARBA00022630"/>
    </source>
</evidence>